<organism evidence="3 4">
    <name type="scientific">Wolfiporia cocos (strain MD-104)</name>
    <name type="common">Brown rot fungus</name>
    <dbReference type="NCBI Taxonomy" id="742152"/>
    <lineage>
        <taxon>Eukaryota</taxon>
        <taxon>Fungi</taxon>
        <taxon>Dikarya</taxon>
        <taxon>Basidiomycota</taxon>
        <taxon>Agaricomycotina</taxon>
        <taxon>Agaricomycetes</taxon>
        <taxon>Polyporales</taxon>
        <taxon>Phaeolaceae</taxon>
        <taxon>Wolfiporia</taxon>
    </lineage>
</organism>
<feature type="transmembrane region" description="Helical" evidence="1">
    <location>
        <begin position="215"/>
        <end position="238"/>
    </location>
</feature>
<feature type="domain" description="DUF6534" evidence="2">
    <location>
        <begin position="258"/>
        <end position="350"/>
    </location>
</feature>
<feature type="transmembrane region" description="Helical" evidence="1">
    <location>
        <begin position="250"/>
        <end position="273"/>
    </location>
</feature>
<gene>
    <name evidence="3" type="ORF">WOLCODRAFT_137102</name>
</gene>
<feature type="transmembrane region" description="Helical" evidence="1">
    <location>
        <begin position="324"/>
        <end position="345"/>
    </location>
</feature>
<feature type="transmembrane region" description="Helical" evidence="1">
    <location>
        <begin position="154"/>
        <end position="174"/>
    </location>
</feature>
<name>A0A2H3JHC0_WOLCO</name>
<protein>
    <recommendedName>
        <fullName evidence="2">DUF6534 domain-containing protein</fullName>
    </recommendedName>
</protein>
<feature type="transmembrane region" description="Helical" evidence="1">
    <location>
        <begin position="294"/>
        <end position="318"/>
    </location>
</feature>
<dbReference type="Pfam" id="PF20152">
    <property type="entry name" value="DUF6534"/>
    <property type="match status" value="1"/>
</dbReference>
<evidence type="ECO:0000313" key="4">
    <source>
        <dbReference type="Proteomes" id="UP000218811"/>
    </source>
</evidence>
<keyword evidence="1" id="KW-1133">Transmembrane helix</keyword>
<reference evidence="3 4" key="1">
    <citation type="journal article" date="2012" name="Science">
        <title>The Paleozoic origin of enzymatic lignin decomposition reconstructed from 31 fungal genomes.</title>
        <authorList>
            <person name="Floudas D."/>
            <person name="Binder M."/>
            <person name="Riley R."/>
            <person name="Barry K."/>
            <person name="Blanchette R.A."/>
            <person name="Henrissat B."/>
            <person name="Martinez A.T."/>
            <person name="Otillar R."/>
            <person name="Spatafora J.W."/>
            <person name="Yadav J.S."/>
            <person name="Aerts A."/>
            <person name="Benoit I."/>
            <person name="Boyd A."/>
            <person name="Carlson A."/>
            <person name="Copeland A."/>
            <person name="Coutinho P.M."/>
            <person name="de Vries R.P."/>
            <person name="Ferreira P."/>
            <person name="Findley K."/>
            <person name="Foster B."/>
            <person name="Gaskell J."/>
            <person name="Glotzer D."/>
            <person name="Gorecki P."/>
            <person name="Heitman J."/>
            <person name="Hesse C."/>
            <person name="Hori C."/>
            <person name="Igarashi K."/>
            <person name="Jurgens J.A."/>
            <person name="Kallen N."/>
            <person name="Kersten P."/>
            <person name="Kohler A."/>
            <person name="Kuees U."/>
            <person name="Kumar T.K.A."/>
            <person name="Kuo A."/>
            <person name="LaButti K."/>
            <person name="Larrondo L.F."/>
            <person name="Lindquist E."/>
            <person name="Ling A."/>
            <person name="Lombard V."/>
            <person name="Lucas S."/>
            <person name="Lundell T."/>
            <person name="Martin R."/>
            <person name="McLaughlin D.J."/>
            <person name="Morgenstern I."/>
            <person name="Morin E."/>
            <person name="Murat C."/>
            <person name="Nagy L.G."/>
            <person name="Nolan M."/>
            <person name="Ohm R.A."/>
            <person name="Patyshakuliyeva A."/>
            <person name="Rokas A."/>
            <person name="Ruiz-Duenas F.J."/>
            <person name="Sabat G."/>
            <person name="Salamov A."/>
            <person name="Samejima M."/>
            <person name="Schmutz J."/>
            <person name="Slot J.C."/>
            <person name="St John F."/>
            <person name="Stenlid J."/>
            <person name="Sun H."/>
            <person name="Sun S."/>
            <person name="Syed K."/>
            <person name="Tsang A."/>
            <person name="Wiebenga A."/>
            <person name="Young D."/>
            <person name="Pisabarro A."/>
            <person name="Eastwood D.C."/>
            <person name="Martin F."/>
            <person name="Cullen D."/>
            <person name="Grigoriev I.V."/>
            <person name="Hibbett D.S."/>
        </authorList>
    </citation>
    <scope>NUCLEOTIDE SEQUENCE [LARGE SCALE GENOMIC DNA]</scope>
    <source>
        <strain evidence="3 4">MD-104</strain>
    </source>
</reference>
<dbReference type="OrthoDB" id="2792702at2759"/>
<dbReference type="AlphaFoldDB" id="A0A2H3JHC0"/>
<evidence type="ECO:0000256" key="1">
    <source>
        <dbReference type="SAM" id="Phobius"/>
    </source>
</evidence>
<keyword evidence="1" id="KW-0472">Membrane</keyword>
<dbReference type="STRING" id="742152.A0A2H3JHC0"/>
<keyword evidence="4" id="KW-1185">Reference proteome</keyword>
<dbReference type="InterPro" id="IPR045339">
    <property type="entry name" value="DUF6534"/>
</dbReference>
<proteinExistence type="predicted"/>
<dbReference type="Proteomes" id="UP000218811">
    <property type="component" value="Unassembled WGS sequence"/>
</dbReference>
<keyword evidence="1" id="KW-0812">Transmembrane</keyword>
<accession>A0A2H3JHC0</accession>
<dbReference type="EMBL" id="KB468113">
    <property type="protein sequence ID" value="PCH40955.1"/>
    <property type="molecule type" value="Genomic_DNA"/>
</dbReference>
<sequence>MLRHNLCAGVVLLPSLSRRSHMVEASGNVKQKYIQSNSNIFKQCSGGSPLALGWSRRSLKLGCRTYVPFQFIARSQRWQTQTLWCYLMLRPNTPIELVIINWNKFGNPDSIGRNIGPSFVVEFVVTTVSTFIVHSYYAHTVWKTTPLAWYRQPLAMSLLALAFSSFGTGIGELLRYFTFILRRCLPTEYDICGNPNQYVSLLAWRSRKCLDMARVTVLCQIATIGNHIMYHLFSAAVIKCSFNAMVVQTLSFAQMVLAALMDVLTTISLCYNLRQGQTGFHSTKSMLRKLTLYIINRGILVALAQLAQIVTFEIFYSYPTSPPYVRLVFQFIGSKLYVNTMLALLNARRHLRCAGGSTLDLDDIFSSNNSAEDVVHCP</sequence>
<evidence type="ECO:0000313" key="3">
    <source>
        <dbReference type="EMBL" id="PCH40955.1"/>
    </source>
</evidence>
<evidence type="ECO:0000259" key="2">
    <source>
        <dbReference type="Pfam" id="PF20152"/>
    </source>
</evidence>